<name>A0AAV7QBM1_PLEWA</name>
<dbReference type="EMBL" id="JANPWB010000010">
    <property type="protein sequence ID" value="KAJ1136841.1"/>
    <property type="molecule type" value="Genomic_DNA"/>
</dbReference>
<dbReference type="Proteomes" id="UP001066276">
    <property type="component" value="Chromosome 6"/>
</dbReference>
<feature type="compositionally biased region" description="Basic and acidic residues" evidence="1">
    <location>
        <begin position="41"/>
        <end position="50"/>
    </location>
</feature>
<protein>
    <submittedName>
        <fullName evidence="2">Uncharacterized protein</fullName>
    </submittedName>
</protein>
<feature type="region of interest" description="Disordered" evidence="1">
    <location>
        <begin position="27"/>
        <end position="56"/>
    </location>
</feature>
<organism evidence="2 3">
    <name type="scientific">Pleurodeles waltl</name>
    <name type="common">Iberian ribbed newt</name>
    <dbReference type="NCBI Taxonomy" id="8319"/>
    <lineage>
        <taxon>Eukaryota</taxon>
        <taxon>Metazoa</taxon>
        <taxon>Chordata</taxon>
        <taxon>Craniata</taxon>
        <taxon>Vertebrata</taxon>
        <taxon>Euteleostomi</taxon>
        <taxon>Amphibia</taxon>
        <taxon>Batrachia</taxon>
        <taxon>Caudata</taxon>
        <taxon>Salamandroidea</taxon>
        <taxon>Salamandridae</taxon>
        <taxon>Pleurodelinae</taxon>
        <taxon>Pleurodeles</taxon>
    </lineage>
</organism>
<accession>A0AAV7QBM1</accession>
<sequence length="104" mass="11889">MRLGVKNRVEVVQESIVLELKVEEGDERLTGNQEEATMSRVKLEGSKQDNDSTTGDPTEFICKVEIISEERWEKAVKGEKVLQKVMDLICTSLEHGSYMYRLEP</sequence>
<evidence type="ECO:0000313" key="2">
    <source>
        <dbReference type="EMBL" id="KAJ1136841.1"/>
    </source>
</evidence>
<gene>
    <name evidence="2" type="ORF">NDU88_003255</name>
</gene>
<dbReference type="AlphaFoldDB" id="A0AAV7QBM1"/>
<evidence type="ECO:0000313" key="3">
    <source>
        <dbReference type="Proteomes" id="UP001066276"/>
    </source>
</evidence>
<keyword evidence="3" id="KW-1185">Reference proteome</keyword>
<proteinExistence type="predicted"/>
<comment type="caution">
    <text evidence="2">The sequence shown here is derived from an EMBL/GenBank/DDBJ whole genome shotgun (WGS) entry which is preliminary data.</text>
</comment>
<reference evidence="2" key="1">
    <citation type="journal article" date="2022" name="bioRxiv">
        <title>Sequencing and chromosome-scale assembly of the giantPleurodeles waltlgenome.</title>
        <authorList>
            <person name="Brown T."/>
            <person name="Elewa A."/>
            <person name="Iarovenko S."/>
            <person name="Subramanian E."/>
            <person name="Araus A.J."/>
            <person name="Petzold A."/>
            <person name="Susuki M."/>
            <person name="Suzuki K.-i.T."/>
            <person name="Hayashi T."/>
            <person name="Toyoda A."/>
            <person name="Oliveira C."/>
            <person name="Osipova E."/>
            <person name="Leigh N.D."/>
            <person name="Simon A."/>
            <person name="Yun M.H."/>
        </authorList>
    </citation>
    <scope>NUCLEOTIDE SEQUENCE</scope>
    <source>
        <strain evidence="2">20211129_DDA</strain>
        <tissue evidence="2">Liver</tissue>
    </source>
</reference>
<evidence type="ECO:0000256" key="1">
    <source>
        <dbReference type="SAM" id="MobiDB-lite"/>
    </source>
</evidence>